<evidence type="ECO:0000313" key="3">
    <source>
        <dbReference type="Proteomes" id="UP001228049"/>
    </source>
</evidence>
<accession>A0AAD9BGT1</accession>
<gene>
    <name evidence="2" type="ORF">KUDE01_023382</name>
</gene>
<name>A0AAD9BGT1_DISEL</name>
<reference evidence="2" key="1">
    <citation type="submission" date="2023-04" db="EMBL/GenBank/DDBJ databases">
        <title>Chromosome-level genome of Chaenocephalus aceratus.</title>
        <authorList>
            <person name="Park H."/>
        </authorList>
    </citation>
    <scope>NUCLEOTIDE SEQUENCE</scope>
    <source>
        <strain evidence="2">DE</strain>
        <tissue evidence="2">Muscle</tissue>
    </source>
</reference>
<dbReference type="Proteomes" id="UP001228049">
    <property type="component" value="Unassembled WGS sequence"/>
</dbReference>
<proteinExistence type="predicted"/>
<evidence type="ECO:0000313" key="2">
    <source>
        <dbReference type="EMBL" id="KAK1882602.1"/>
    </source>
</evidence>
<comment type="caution">
    <text evidence="2">The sequence shown here is derived from an EMBL/GenBank/DDBJ whole genome shotgun (WGS) entry which is preliminary data.</text>
</comment>
<sequence length="132" mass="15011">MSLRKGPSGHLRQDPSEEGMRIKKNPSLQDKSAAQKHEHVRTNALTEVLQMGGQVSDRLEVEEEERGGTFNHQRPRKDSLLWKNRETLSSMKMCLAQRLLSLWSHHTSLQPLSRAIVRMLPTGTAPTSRKYG</sequence>
<keyword evidence="3" id="KW-1185">Reference proteome</keyword>
<feature type="compositionally biased region" description="Basic and acidic residues" evidence="1">
    <location>
        <begin position="11"/>
        <end position="21"/>
    </location>
</feature>
<dbReference type="AlphaFoldDB" id="A0AAD9BGT1"/>
<evidence type="ECO:0000256" key="1">
    <source>
        <dbReference type="SAM" id="MobiDB-lite"/>
    </source>
</evidence>
<dbReference type="EMBL" id="JASDAP010000023">
    <property type="protein sequence ID" value="KAK1882602.1"/>
    <property type="molecule type" value="Genomic_DNA"/>
</dbReference>
<organism evidence="2 3">
    <name type="scientific">Dissostichus eleginoides</name>
    <name type="common">Patagonian toothfish</name>
    <name type="synonym">Dissostichus amissus</name>
    <dbReference type="NCBI Taxonomy" id="100907"/>
    <lineage>
        <taxon>Eukaryota</taxon>
        <taxon>Metazoa</taxon>
        <taxon>Chordata</taxon>
        <taxon>Craniata</taxon>
        <taxon>Vertebrata</taxon>
        <taxon>Euteleostomi</taxon>
        <taxon>Actinopterygii</taxon>
        <taxon>Neopterygii</taxon>
        <taxon>Teleostei</taxon>
        <taxon>Neoteleostei</taxon>
        <taxon>Acanthomorphata</taxon>
        <taxon>Eupercaria</taxon>
        <taxon>Perciformes</taxon>
        <taxon>Notothenioidei</taxon>
        <taxon>Nototheniidae</taxon>
        <taxon>Dissostichus</taxon>
    </lineage>
</organism>
<feature type="region of interest" description="Disordered" evidence="1">
    <location>
        <begin position="1"/>
        <end position="39"/>
    </location>
</feature>
<protein>
    <submittedName>
        <fullName evidence="2">DNA mismatch repair protein MutS</fullName>
    </submittedName>
</protein>